<dbReference type="EC" id="3.1.1.-" evidence="10"/>
<keyword evidence="3" id="KW-0858">Xylan degradation</keyword>
<dbReference type="OrthoDB" id="3039123at2759"/>
<dbReference type="GeneID" id="27904495"/>
<proteinExistence type="inferred from homology"/>
<comment type="similarity">
    <text evidence="1 10">Belongs to the tannase family.</text>
</comment>
<dbReference type="PANTHER" id="PTHR33938:SF15">
    <property type="entry name" value="FERULOYL ESTERASE B-RELATED"/>
    <property type="match status" value="1"/>
</dbReference>
<dbReference type="RefSeq" id="XP_016756088.1">
    <property type="nucleotide sequence ID" value="XM_016907358.1"/>
</dbReference>
<accession>M3CUZ2</accession>
<evidence type="ECO:0000256" key="6">
    <source>
        <dbReference type="ARBA" id="ARBA00022801"/>
    </source>
</evidence>
<dbReference type="GO" id="GO:0045493">
    <property type="term" value="P:xylan catabolic process"/>
    <property type="evidence" value="ECO:0007669"/>
    <property type="project" value="UniProtKB-KW"/>
</dbReference>
<evidence type="ECO:0000313" key="12">
    <source>
        <dbReference type="Proteomes" id="UP000016931"/>
    </source>
</evidence>
<evidence type="ECO:0000256" key="2">
    <source>
        <dbReference type="ARBA" id="ARBA00022487"/>
    </source>
</evidence>
<dbReference type="InterPro" id="IPR011118">
    <property type="entry name" value="Tannase/feruloyl_esterase"/>
</dbReference>
<keyword evidence="5 10" id="KW-0732">Signal</keyword>
<dbReference type="eggNOG" id="ENOG502QPXZ">
    <property type="taxonomic scope" value="Eukaryota"/>
</dbReference>
<comment type="catalytic activity">
    <reaction evidence="9">
        <text>feruloyl-polysaccharide + H2O = ferulate + polysaccharide.</text>
        <dbReference type="EC" id="3.1.1.73"/>
    </reaction>
</comment>
<evidence type="ECO:0000256" key="3">
    <source>
        <dbReference type="ARBA" id="ARBA00022651"/>
    </source>
</evidence>
<dbReference type="EMBL" id="KB456272">
    <property type="protein sequence ID" value="EMF07967.1"/>
    <property type="molecule type" value="Genomic_DNA"/>
</dbReference>
<reference evidence="11 12" key="1">
    <citation type="journal article" date="2012" name="PLoS Pathog.">
        <title>Diverse lifestyles and strategies of plant pathogenesis encoded in the genomes of eighteen Dothideomycetes fungi.</title>
        <authorList>
            <person name="Ohm R.A."/>
            <person name="Feau N."/>
            <person name="Henrissat B."/>
            <person name="Schoch C.L."/>
            <person name="Horwitz B.A."/>
            <person name="Barry K.W."/>
            <person name="Condon B.J."/>
            <person name="Copeland A.C."/>
            <person name="Dhillon B."/>
            <person name="Glaser F."/>
            <person name="Hesse C.N."/>
            <person name="Kosti I."/>
            <person name="LaButti K."/>
            <person name="Lindquist E.A."/>
            <person name="Lucas S."/>
            <person name="Salamov A.A."/>
            <person name="Bradshaw R.E."/>
            <person name="Ciuffetti L."/>
            <person name="Hamelin R.C."/>
            <person name="Kema G.H.J."/>
            <person name="Lawrence C."/>
            <person name="Scott J.A."/>
            <person name="Spatafora J.W."/>
            <person name="Turgeon B.G."/>
            <person name="de Wit P.J.G.M."/>
            <person name="Zhong S."/>
            <person name="Goodwin S.B."/>
            <person name="Grigoriev I.V."/>
        </authorList>
    </citation>
    <scope>NUCLEOTIDE SEQUENCE [LARGE SCALE GENOMIC DNA]</scope>
    <source>
        <strain evidence="11 12">SO2202</strain>
    </source>
</reference>
<dbReference type="GO" id="GO:0030600">
    <property type="term" value="F:feruloyl esterase activity"/>
    <property type="evidence" value="ECO:0007669"/>
    <property type="project" value="UniProtKB-EC"/>
</dbReference>
<evidence type="ECO:0000256" key="10">
    <source>
        <dbReference type="RuleBase" id="RU361238"/>
    </source>
</evidence>
<organism evidence="11 12">
    <name type="scientific">Sphaerulina musiva (strain SO2202)</name>
    <name type="common">Poplar stem canker fungus</name>
    <name type="synonym">Septoria musiva</name>
    <dbReference type="NCBI Taxonomy" id="692275"/>
    <lineage>
        <taxon>Eukaryota</taxon>
        <taxon>Fungi</taxon>
        <taxon>Dikarya</taxon>
        <taxon>Ascomycota</taxon>
        <taxon>Pezizomycotina</taxon>
        <taxon>Dothideomycetes</taxon>
        <taxon>Dothideomycetidae</taxon>
        <taxon>Mycosphaerellales</taxon>
        <taxon>Mycosphaerellaceae</taxon>
        <taxon>Sphaerulina</taxon>
    </lineage>
</organism>
<dbReference type="AlphaFoldDB" id="M3CUZ2"/>
<dbReference type="HOGENOM" id="CLU_014819_1_0_1"/>
<protein>
    <recommendedName>
        <fullName evidence="10">Carboxylic ester hydrolase</fullName>
        <ecNumber evidence="10">3.1.1.-</ecNumber>
    </recommendedName>
</protein>
<dbReference type="SUPFAM" id="SSF53474">
    <property type="entry name" value="alpha/beta-Hydrolases"/>
    <property type="match status" value="2"/>
</dbReference>
<evidence type="ECO:0000256" key="8">
    <source>
        <dbReference type="ARBA" id="ARBA00023157"/>
    </source>
</evidence>
<sequence length="528" mass="56584">MDKISLGFSLAAGLSLISSAGAQQVIQDPASACSSIASTFTYPNATITSAEHVPAGTILDSGLSCNQTSTVPADICRVGFNVSTSARSGIVAEAWLPVNWTGRFLSTGNGGLNGCVKYEDLAYGSESGFAVVGSNNGHDGERGTAFYQNEDVVEDFAWRSIYTETVVGKAMAKAYYSKELTKSYYIGCSTGGRQGFKMAQSYPELFDGILAGAPAIAFNNLTAWSGHFLLITGSPDSETYLTPEKWSLVHDDILKQCDGLDGVEDGILEDPNLCHYKPVSLQCASDATNTSACLTPVQVTTVTNIFAPYHGEQGALIYPRIQPGAEIIGALINFNGQIAPYTEDWFRFAILQDPNWDATTLNSSTAALAAAINPSNIQTWEGDLSAFQNKGGKLLTYHGLMDGVISSDNSPRYYEHVSTTMGLAPSELDSFYRFFRISGLAHCTGGDGAWNIGQATGGGVGAQKNALQRIIDWVEKGDAPETVTGVKYVEGDMTKGVDYERNHCKYPLRNKFVGPGSYKEVDAWECVP</sequence>
<keyword evidence="7" id="KW-0106">Calcium</keyword>
<keyword evidence="3" id="KW-0119">Carbohydrate metabolism</keyword>
<dbReference type="Pfam" id="PF07519">
    <property type="entry name" value="Tannase"/>
    <property type="match status" value="1"/>
</dbReference>
<dbReference type="GO" id="GO:0046872">
    <property type="term" value="F:metal ion binding"/>
    <property type="evidence" value="ECO:0007669"/>
    <property type="project" value="UniProtKB-KW"/>
</dbReference>
<dbReference type="PANTHER" id="PTHR33938">
    <property type="entry name" value="FERULOYL ESTERASE B-RELATED"/>
    <property type="match status" value="1"/>
</dbReference>
<feature type="chain" id="PRO_5005140309" description="Carboxylic ester hydrolase" evidence="10">
    <location>
        <begin position="23"/>
        <end position="528"/>
    </location>
</feature>
<gene>
    <name evidence="11" type="ORF">SEPMUDRAFT_152296</name>
</gene>
<keyword evidence="2" id="KW-0719">Serine esterase</keyword>
<evidence type="ECO:0000256" key="1">
    <source>
        <dbReference type="ARBA" id="ARBA00006249"/>
    </source>
</evidence>
<evidence type="ECO:0000256" key="7">
    <source>
        <dbReference type="ARBA" id="ARBA00022837"/>
    </source>
</evidence>
<name>M3CUZ2_SPHMS</name>
<keyword evidence="4" id="KW-0479">Metal-binding</keyword>
<keyword evidence="12" id="KW-1185">Reference proteome</keyword>
<feature type="signal peptide" evidence="10">
    <location>
        <begin position="1"/>
        <end position="22"/>
    </location>
</feature>
<evidence type="ECO:0000256" key="4">
    <source>
        <dbReference type="ARBA" id="ARBA00022723"/>
    </source>
</evidence>
<dbReference type="Proteomes" id="UP000016931">
    <property type="component" value="Unassembled WGS sequence"/>
</dbReference>
<evidence type="ECO:0000313" key="11">
    <source>
        <dbReference type="EMBL" id="EMF07967.1"/>
    </source>
</evidence>
<dbReference type="Gene3D" id="3.40.50.1820">
    <property type="entry name" value="alpha/beta hydrolase"/>
    <property type="match status" value="1"/>
</dbReference>
<keyword evidence="6 10" id="KW-0378">Hydrolase</keyword>
<keyword evidence="3" id="KW-0624">Polysaccharide degradation</keyword>
<dbReference type="InterPro" id="IPR029058">
    <property type="entry name" value="AB_hydrolase_fold"/>
</dbReference>
<evidence type="ECO:0000256" key="5">
    <source>
        <dbReference type="ARBA" id="ARBA00022729"/>
    </source>
</evidence>
<evidence type="ECO:0000256" key="9">
    <source>
        <dbReference type="ARBA" id="ARBA00034075"/>
    </source>
</evidence>
<dbReference type="OMA" id="AWFPREY"/>
<keyword evidence="8" id="KW-1015">Disulfide bond</keyword>